<organism evidence="3 4">
    <name type="scientific">Candidatus Berkelbacteria bacterium Licking1014_2</name>
    <dbReference type="NCBI Taxonomy" id="2017146"/>
    <lineage>
        <taxon>Bacteria</taxon>
        <taxon>Candidatus Berkelbacteria</taxon>
    </lineage>
</organism>
<dbReference type="Proteomes" id="UP000318711">
    <property type="component" value="Unassembled WGS sequence"/>
</dbReference>
<dbReference type="EMBL" id="VMGL01000038">
    <property type="protein sequence ID" value="TSC96474.1"/>
    <property type="molecule type" value="Genomic_DNA"/>
</dbReference>
<evidence type="ECO:0008006" key="5">
    <source>
        <dbReference type="Google" id="ProtNLM"/>
    </source>
</evidence>
<evidence type="ECO:0000256" key="2">
    <source>
        <dbReference type="SAM" id="Phobius"/>
    </source>
</evidence>
<feature type="region of interest" description="Disordered" evidence="1">
    <location>
        <begin position="135"/>
        <end position="159"/>
    </location>
</feature>
<comment type="caution">
    <text evidence="3">The sequence shown here is derived from an EMBL/GenBank/DDBJ whole genome shotgun (WGS) entry which is preliminary data.</text>
</comment>
<keyword evidence="2" id="KW-0472">Membrane</keyword>
<protein>
    <recommendedName>
        <fullName evidence="5">Baseplate protein J-like domain-containing protein</fullName>
    </recommendedName>
</protein>
<proteinExistence type="predicted"/>
<keyword evidence="2" id="KW-1133">Transmembrane helix</keyword>
<keyword evidence="2" id="KW-0812">Transmembrane</keyword>
<evidence type="ECO:0000313" key="4">
    <source>
        <dbReference type="Proteomes" id="UP000318711"/>
    </source>
</evidence>
<accession>A0A554LUF5</accession>
<reference evidence="3 4" key="1">
    <citation type="submission" date="2017-07" db="EMBL/GenBank/DDBJ databases">
        <title>Mechanisms for carbon and nitrogen cycling indicate functional differentiation within the Candidate Phyla Radiation.</title>
        <authorList>
            <person name="Danczak R.E."/>
            <person name="Johnston M.D."/>
            <person name="Kenah C."/>
            <person name="Slattery M."/>
            <person name="Wrighton K.C."/>
            <person name="Wilkins M.J."/>
        </authorList>
    </citation>
    <scope>NUCLEOTIDE SEQUENCE [LARGE SCALE GENOMIC DNA]</scope>
    <source>
        <strain evidence="3">Licking1014_2</strain>
    </source>
</reference>
<evidence type="ECO:0000256" key="1">
    <source>
        <dbReference type="SAM" id="MobiDB-lite"/>
    </source>
</evidence>
<name>A0A554LUF5_9BACT</name>
<evidence type="ECO:0000313" key="3">
    <source>
        <dbReference type="EMBL" id="TSC96474.1"/>
    </source>
</evidence>
<feature type="compositionally biased region" description="Basic and acidic residues" evidence="1">
    <location>
        <begin position="135"/>
        <end position="148"/>
    </location>
</feature>
<dbReference type="AlphaFoldDB" id="A0A554LUF5"/>
<feature type="transmembrane region" description="Helical" evidence="2">
    <location>
        <begin position="167"/>
        <end position="185"/>
    </location>
</feature>
<sequence>MSQIYLEPQEEITTVIDKIKTLSTKEEDVILVAPDNCPLTASIINLKLLAKETKSLDKKLILVTTDTISRNLAGRLGIPVLASVKDVNIMGEENFSEPTAPQPLKEIIHLETPEELKREEKTKLDKNIHIHRYEQPLANDERRVEKEQSPPAASPIPPVSKKNKKRLILAFGIIVLLILVNLFLFSPAKVNLYIASEPLAQNVNLALAGEKLNSTQEISEKFSATGEKEMGEKATGSVTIYNYWDSTNQDISANSVFIKDGKNFYSQQAVSVPGTTIKQGNQVPGTATVTVVAETNGGDYNLAAGRFTITSLPTNKQAQIYAQSALAFTNGSSKKVKIISEDDIARAKQQLSDKLTDKVKEDLNKQAADKNKEILIKAINQQLSSAAADKKAGSQADDFQMTLSATAVVLAFDSQVMRQAVFDNLKTTLPKDKELILDASDETTIDIESQDWEKEELKIAGQVKTRIAPKIDQAELKKKLAGNFTGRGAAFLANTAGYKKADVKIQPTFWLTFPLWTKMINLTIHYE</sequence>
<gene>
    <name evidence="3" type="ORF">CEN88_339</name>
</gene>